<keyword evidence="1" id="KW-1133">Transmembrane helix</keyword>
<dbReference type="EMBL" id="GIFC01003572">
    <property type="protein sequence ID" value="MXU85655.1"/>
    <property type="molecule type" value="Transcribed_RNA"/>
</dbReference>
<evidence type="ECO:0000256" key="1">
    <source>
        <dbReference type="SAM" id="Phobius"/>
    </source>
</evidence>
<reference evidence="2" key="1">
    <citation type="submission" date="2019-12" db="EMBL/GenBank/DDBJ databases">
        <title>An insight into the sialome of adult female Ixodes ricinus ticks feeding for 6 days.</title>
        <authorList>
            <person name="Perner J."/>
            <person name="Ribeiro J.M.C."/>
        </authorList>
    </citation>
    <scope>NUCLEOTIDE SEQUENCE</scope>
    <source>
        <strain evidence="2">Semi-engorged</strain>
        <tissue evidence="2">Salivary glands</tissue>
    </source>
</reference>
<protein>
    <submittedName>
        <fullName evidence="2">Putative secreted protein</fullName>
    </submittedName>
</protein>
<accession>A0A6B0UAK8</accession>
<dbReference type="AlphaFoldDB" id="A0A6B0UAK8"/>
<name>A0A6B0UAK8_IXORI</name>
<evidence type="ECO:0000313" key="2">
    <source>
        <dbReference type="EMBL" id="MXU85655.1"/>
    </source>
</evidence>
<sequence length="87" mass="9829">MEIMSAMVFLSLSVCPLVCGWYAVVRRWLVWLRRRTSCVGWARNDDPRSEISTSVAPCRRTVDSMMNLATSTAVPAGRAFVSAYRVR</sequence>
<keyword evidence="1" id="KW-0472">Membrane</keyword>
<keyword evidence="1" id="KW-0812">Transmembrane</keyword>
<organism evidence="2">
    <name type="scientific">Ixodes ricinus</name>
    <name type="common">Common tick</name>
    <name type="synonym">Acarus ricinus</name>
    <dbReference type="NCBI Taxonomy" id="34613"/>
    <lineage>
        <taxon>Eukaryota</taxon>
        <taxon>Metazoa</taxon>
        <taxon>Ecdysozoa</taxon>
        <taxon>Arthropoda</taxon>
        <taxon>Chelicerata</taxon>
        <taxon>Arachnida</taxon>
        <taxon>Acari</taxon>
        <taxon>Parasitiformes</taxon>
        <taxon>Ixodida</taxon>
        <taxon>Ixodoidea</taxon>
        <taxon>Ixodidae</taxon>
        <taxon>Ixodinae</taxon>
        <taxon>Ixodes</taxon>
    </lineage>
</organism>
<proteinExistence type="predicted"/>
<feature type="transmembrane region" description="Helical" evidence="1">
    <location>
        <begin position="6"/>
        <end position="25"/>
    </location>
</feature>